<dbReference type="SUPFAM" id="SSF53098">
    <property type="entry name" value="Ribonuclease H-like"/>
    <property type="match status" value="1"/>
</dbReference>
<evidence type="ECO:0000259" key="2">
    <source>
        <dbReference type="SMART" id="SM00479"/>
    </source>
</evidence>
<dbReference type="InterPro" id="IPR036397">
    <property type="entry name" value="RNaseH_sf"/>
</dbReference>
<gene>
    <name evidence="3" type="ORF">J121_93</name>
</gene>
<dbReference type="STRING" id="1306953.J121_93"/>
<dbReference type="InterPro" id="IPR012337">
    <property type="entry name" value="RNaseH-like_sf"/>
</dbReference>
<dbReference type="RefSeq" id="WP_050600593.1">
    <property type="nucleotide sequence ID" value="NZ_JYNE01000025.1"/>
</dbReference>
<dbReference type="SMART" id="SM00479">
    <property type="entry name" value="EXOIII"/>
    <property type="match status" value="1"/>
</dbReference>
<dbReference type="Gene3D" id="3.30.420.10">
    <property type="entry name" value="Ribonuclease H-like superfamily/Ribonuclease H"/>
    <property type="match status" value="1"/>
</dbReference>
<feature type="region of interest" description="Disordered" evidence="1">
    <location>
        <begin position="1"/>
        <end position="24"/>
    </location>
</feature>
<comment type="caution">
    <text evidence="3">The sequence shown here is derived from an EMBL/GenBank/DDBJ whole genome shotgun (WGS) entry which is preliminary data.</text>
</comment>
<evidence type="ECO:0000313" key="3">
    <source>
        <dbReference type="EMBL" id="KNH01894.1"/>
    </source>
</evidence>
<name>A0A0L1KDD2_9SPHN</name>
<evidence type="ECO:0000313" key="4">
    <source>
        <dbReference type="Proteomes" id="UP000037446"/>
    </source>
</evidence>
<protein>
    <submittedName>
        <fullName evidence="3">Polymerase epsilon subunit</fullName>
    </submittedName>
</protein>
<dbReference type="Proteomes" id="UP000037446">
    <property type="component" value="Unassembled WGS sequence"/>
</dbReference>
<feature type="domain" description="Exonuclease" evidence="2">
    <location>
        <begin position="49"/>
        <end position="215"/>
    </location>
</feature>
<dbReference type="PATRIC" id="fig|1306953.7.peg.95"/>
<dbReference type="EMBL" id="JYNE01000025">
    <property type="protein sequence ID" value="KNH01894.1"/>
    <property type="molecule type" value="Genomic_DNA"/>
</dbReference>
<sequence>MNSLNDDIGQQAEPSPDDDRPQNDVRILRRIAPLDEWSITTAVGGQGPVIAVLDTETEGLDPESDAVIEIAVALVQTDGAGRILKILGKRYGLQDPGRPLPAKISKLTGLSAVKLEGKTIDADKLTAFISRADAVLAHGAKFDAGFVRRLLPGIAHLPWICTLQDVDWLEHGFDGRALGHLLMQQGLFAPRAHNAGDDVTALINLAATCLPNDNTVLAEALAKAQEETVRVDAEGDTYSARSELKRRGYRFDWSRKVWSIEVSAFQSDYEESWISRHFPRVRVSKTPITWHERHC</sequence>
<reference evidence="3" key="1">
    <citation type="submission" date="2015-02" db="EMBL/GenBank/DDBJ databases">
        <authorList>
            <person name="Chooi Y.-H."/>
        </authorList>
    </citation>
    <scope>NUCLEOTIDE SEQUENCE [LARGE SCALE GENOMIC DNA]</scope>
    <source>
        <strain evidence="3">LAMA 915</strain>
    </source>
</reference>
<dbReference type="CDD" id="cd06127">
    <property type="entry name" value="DEDDh"/>
    <property type="match status" value="1"/>
</dbReference>
<dbReference type="GO" id="GO:0004527">
    <property type="term" value="F:exonuclease activity"/>
    <property type="evidence" value="ECO:0007669"/>
    <property type="project" value="UniProtKB-ARBA"/>
</dbReference>
<dbReference type="InterPro" id="IPR013520">
    <property type="entry name" value="Ribonucl_H"/>
</dbReference>
<dbReference type="GO" id="GO:0006259">
    <property type="term" value="P:DNA metabolic process"/>
    <property type="evidence" value="ECO:0007669"/>
    <property type="project" value="UniProtKB-ARBA"/>
</dbReference>
<dbReference type="AlphaFoldDB" id="A0A0L1KDD2"/>
<dbReference type="Pfam" id="PF00929">
    <property type="entry name" value="RNase_T"/>
    <property type="match status" value="1"/>
</dbReference>
<dbReference type="GO" id="GO:0003676">
    <property type="term" value="F:nucleic acid binding"/>
    <property type="evidence" value="ECO:0007669"/>
    <property type="project" value="InterPro"/>
</dbReference>
<proteinExistence type="predicted"/>
<accession>A0A0L1KDD2</accession>
<evidence type="ECO:0000256" key="1">
    <source>
        <dbReference type="SAM" id="MobiDB-lite"/>
    </source>
</evidence>
<organism evidence="3 4">
    <name type="scientific">Qipengyuania citrea LAMA 915</name>
    <dbReference type="NCBI Taxonomy" id="1306953"/>
    <lineage>
        <taxon>Bacteria</taxon>
        <taxon>Pseudomonadati</taxon>
        <taxon>Pseudomonadota</taxon>
        <taxon>Alphaproteobacteria</taxon>
        <taxon>Sphingomonadales</taxon>
        <taxon>Erythrobacteraceae</taxon>
        <taxon>Qipengyuania</taxon>
    </lineage>
</organism>